<comment type="subcellular location">
    <subcellularLocation>
        <location evidence="1">Membrane</location>
        <topology evidence="1">Multi-pass membrane protein</topology>
    </subcellularLocation>
</comment>
<dbReference type="Proteomes" id="UP000287033">
    <property type="component" value="Unassembled WGS sequence"/>
</dbReference>
<keyword evidence="4 5" id="KW-0472">Membrane</keyword>
<feature type="transmembrane region" description="Helical" evidence="5">
    <location>
        <begin position="20"/>
        <end position="43"/>
    </location>
</feature>
<feature type="transmembrane region" description="Helical" evidence="5">
    <location>
        <begin position="184"/>
        <end position="208"/>
    </location>
</feature>
<evidence type="ECO:0000313" key="7">
    <source>
        <dbReference type="EMBL" id="GCC19099.1"/>
    </source>
</evidence>
<feature type="transmembrane region" description="Helical" evidence="5">
    <location>
        <begin position="63"/>
        <end position="82"/>
    </location>
</feature>
<keyword evidence="8" id="KW-1185">Reference proteome</keyword>
<gene>
    <name evidence="7" type="ORF">chiPu_0018211</name>
</gene>
<feature type="transmembrane region" description="Helical" evidence="5">
    <location>
        <begin position="94"/>
        <end position="114"/>
    </location>
</feature>
<dbReference type="PROSITE" id="PS00216">
    <property type="entry name" value="SUGAR_TRANSPORT_1"/>
    <property type="match status" value="1"/>
</dbReference>
<feature type="domain" description="Major facilitator superfamily (MFS) profile" evidence="6">
    <location>
        <begin position="1"/>
        <end position="365"/>
    </location>
</feature>
<feature type="transmembrane region" description="Helical" evidence="5">
    <location>
        <begin position="337"/>
        <end position="361"/>
    </location>
</feature>
<dbReference type="SUPFAM" id="SSF103473">
    <property type="entry name" value="MFS general substrate transporter"/>
    <property type="match status" value="1"/>
</dbReference>
<sequence length="388" mass="43319">MKREWEVIGVERFQNRWLYLAVFTATLGNLSFGYALVYTSPVIPELQQSPDPLLRLDDYKASFFESIFTLGVVFGGLTTMLLNDLLGRKLTIMLSNVPSVLGFAIMGSAQAVWMLDLGRALTGIAGGMLSGTVPVSRFSCSELSQRHIYKPMLIAVFMRIFQQFSGITVFLVNMQIIFDSTAVILAGCQDAVLVGAIRFLSVSVAAWLMDKAGRRRLLFVSGVIMSISTLSLGVYVKLDEFKYNHTSINASFENMAHLTAQHLLQHKTTNWLTIIPLISVMVFIFGYALGWGPITWLMMSEILPLKVRGFASGLCVVVSWVTAFILTEFFLQVKHTFGLAVPFLFFCAVSILGIIFTAFCIPETRKRTLEQIQDMFQNPKAPRVVENN</sequence>
<dbReference type="InterPro" id="IPR050549">
    <property type="entry name" value="MFS_Trehalose_Transporter"/>
</dbReference>
<keyword evidence="3 5" id="KW-1133">Transmembrane helix</keyword>
<evidence type="ECO:0000256" key="3">
    <source>
        <dbReference type="ARBA" id="ARBA00022989"/>
    </source>
</evidence>
<feature type="transmembrane region" description="Helical" evidence="5">
    <location>
        <begin position="274"/>
        <end position="298"/>
    </location>
</feature>
<name>A0A401RLV2_CHIPU</name>
<evidence type="ECO:0000256" key="2">
    <source>
        <dbReference type="ARBA" id="ARBA00022692"/>
    </source>
</evidence>
<dbReference type="STRING" id="137246.A0A401RLV2"/>
<dbReference type="EMBL" id="BEZZ01001504">
    <property type="protein sequence ID" value="GCC19099.1"/>
    <property type="molecule type" value="Genomic_DNA"/>
</dbReference>
<comment type="caution">
    <text evidence="7">The sequence shown here is derived from an EMBL/GenBank/DDBJ whole genome shotgun (WGS) entry which is preliminary data.</text>
</comment>
<accession>A0A401RLV2</accession>
<dbReference type="Gene3D" id="1.20.1250.20">
    <property type="entry name" value="MFS general substrate transporter like domains"/>
    <property type="match status" value="2"/>
</dbReference>
<protein>
    <recommendedName>
        <fullName evidence="6">Major facilitator superfamily (MFS) profile domain-containing protein</fullName>
    </recommendedName>
</protein>
<dbReference type="GO" id="GO:0016020">
    <property type="term" value="C:membrane"/>
    <property type="evidence" value="ECO:0007669"/>
    <property type="project" value="UniProtKB-SubCell"/>
</dbReference>
<dbReference type="Pfam" id="PF00083">
    <property type="entry name" value="Sugar_tr"/>
    <property type="match status" value="2"/>
</dbReference>
<feature type="transmembrane region" description="Helical" evidence="5">
    <location>
        <begin position="152"/>
        <end position="178"/>
    </location>
</feature>
<dbReference type="AlphaFoldDB" id="A0A401RLV2"/>
<reference evidence="7 8" key="1">
    <citation type="journal article" date="2018" name="Nat. Ecol. Evol.">
        <title>Shark genomes provide insights into elasmobranch evolution and the origin of vertebrates.</title>
        <authorList>
            <person name="Hara Y"/>
            <person name="Yamaguchi K"/>
            <person name="Onimaru K"/>
            <person name="Kadota M"/>
            <person name="Koyanagi M"/>
            <person name="Keeley SD"/>
            <person name="Tatsumi K"/>
            <person name="Tanaka K"/>
            <person name="Motone F"/>
            <person name="Kageyama Y"/>
            <person name="Nozu R"/>
            <person name="Adachi N"/>
            <person name="Nishimura O"/>
            <person name="Nakagawa R"/>
            <person name="Tanegashima C"/>
            <person name="Kiyatake I"/>
            <person name="Matsumoto R"/>
            <person name="Murakumo K"/>
            <person name="Nishida K"/>
            <person name="Terakita A"/>
            <person name="Kuratani S"/>
            <person name="Sato K"/>
            <person name="Hyodo S Kuraku.S."/>
        </authorList>
    </citation>
    <scope>NUCLEOTIDE SEQUENCE [LARGE SCALE GENOMIC DNA]</scope>
</reference>
<dbReference type="PANTHER" id="PTHR48021:SF59">
    <property type="entry name" value="SOLUTE CARRIER FAMILY 2, FACILITATED GLUCOSE TRANSPORTER MEMBER 6"/>
    <property type="match status" value="1"/>
</dbReference>
<evidence type="ECO:0000256" key="5">
    <source>
        <dbReference type="SAM" id="Phobius"/>
    </source>
</evidence>
<dbReference type="PROSITE" id="PS50850">
    <property type="entry name" value="MFS"/>
    <property type="match status" value="1"/>
</dbReference>
<dbReference type="InterPro" id="IPR005829">
    <property type="entry name" value="Sugar_transporter_CS"/>
</dbReference>
<evidence type="ECO:0000313" key="8">
    <source>
        <dbReference type="Proteomes" id="UP000287033"/>
    </source>
</evidence>
<feature type="transmembrane region" description="Helical" evidence="5">
    <location>
        <begin position="120"/>
        <end position="140"/>
    </location>
</feature>
<dbReference type="PRINTS" id="PR00171">
    <property type="entry name" value="SUGRTRNSPORT"/>
</dbReference>
<dbReference type="OMA" id="VTCVLVY"/>
<evidence type="ECO:0000256" key="1">
    <source>
        <dbReference type="ARBA" id="ARBA00004141"/>
    </source>
</evidence>
<dbReference type="PANTHER" id="PTHR48021">
    <property type="match status" value="1"/>
</dbReference>
<dbReference type="InterPro" id="IPR020846">
    <property type="entry name" value="MFS_dom"/>
</dbReference>
<dbReference type="GO" id="GO:0022857">
    <property type="term" value="F:transmembrane transporter activity"/>
    <property type="evidence" value="ECO:0007669"/>
    <property type="project" value="InterPro"/>
</dbReference>
<evidence type="ECO:0000256" key="4">
    <source>
        <dbReference type="ARBA" id="ARBA00023136"/>
    </source>
</evidence>
<evidence type="ECO:0000259" key="6">
    <source>
        <dbReference type="PROSITE" id="PS50850"/>
    </source>
</evidence>
<dbReference type="OrthoDB" id="6612291at2759"/>
<dbReference type="InterPro" id="IPR036259">
    <property type="entry name" value="MFS_trans_sf"/>
</dbReference>
<dbReference type="InterPro" id="IPR003663">
    <property type="entry name" value="Sugar/inositol_transpt"/>
</dbReference>
<dbReference type="InterPro" id="IPR005828">
    <property type="entry name" value="MFS_sugar_transport-like"/>
</dbReference>
<organism evidence="7 8">
    <name type="scientific">Chiloscyllium punctatum</name>
    <name type="common">Brownbanded bambooshark</name>
    <name type="synonym">Hemiscyllium punctatum</name>
    <dbReference type="NCBI Taxonomy" id="137246"/>
    <lineage>
        <taxon>Eukaryota</taxon>
        <taxon>Metazoa</taxon>
        <taxon>Chordata</taxon>
        <taxon>Craniata</taxon>
        <taxon>Vertebrata</taxon>
        <taxon>Chondrichthyes</taxon>
        <taxon>Elasmobranchii</taxon>
        <taxon>Galeomorphii</taxon>
        <taxon>Galeoidea</taxon>
        <taxon>Orectolobiformes</taxon>
        <taxon>Hemiscylliidae</taxon>
        <taxon>Chiloscyllium</taxon>
    </lineage>
</organism>
<feature type="transmembrane region" description="Helical" evidence="5">
    <location>
        <begin position="217"/>
        <end position="236"/>
    </location>
</feature>
<proteinExistence type="predicted"/>
<feature type="transmembrane region" description="Helical" evidence="5">
    <location>
        <begin position="310"/>
        <end position="331"/>
    </location>
</feature>
<keyword evidence="2 5" id="KW-0812">Transmembrane</keyword>